<dbReference type="AlphaFoldDB" id="A0A1I1VWI2"/>
<organism evidence="4 5">
    <name type="scientific">Thermophagus xiamenensis</name>
    <dbReference type="NCBI Taxonomy" id="385682"/>
    <lineage>
        <taxon>Bacteria</taxon>
        <taxon>Pseudomonadati</taxon>
        <taxon>Bacteroidota</taxon>
        <taxon>Bacteroidia</taxon>
        <taxon>Marinilabiliales</taxon>
        <taxon>Marinilabiliaceae</taxon>
        <taxon>Thermophagus</taxon>
    </lineage>
</organism>
<dbReference type="GO" id="GO:0016788">
    <property type="term" value="F:hydrolase activity, acting on ester bonds"/>
    <property type="evidence" value="ECO:0007669"/>
    <property type="project" value="UniProtKB-ARBA"/>
</dbReference>
<protein>
    <submittedName>
        <fullName evidence="4">Lysophospholipase L1</fullName>
    </submittedName>
</protein>
<dbReference type="CDD" id="cd01821">
    <property type="entry name" value="Rhamnogalacturan_acetylesterase_like"/>
    <property type="match status" value="1"/>
</dbReference>
<reference evidence="4 5" key="1">
    <citation type="submission" date="2016-10" db="EMBL/GenBank/DDBJ databases">
        <authorList>
            <person name="de Groot N.N."/>
        </authorList>
    </citation>
    <scope>NUCLEOTIDE SEQUENCE [LARGE SCALE GENOMIC DNA]</scope>
    <source>
        <strain evidence="4 5">DSM 19012</strain>
    </source>
</reference>
<dbReference type="InterPro" id="IPR036514">
    <property type="entry name" value="SGNH_hydro_sf"/>
</dbReference>
<dbReference type="eggNOG" id="COG2755">
    <property type="taxonomic scope" value="Bacteria"/>
</dbReference>
<accession>A0A1I1VWI2</accession>
<keyword evidence="2" id="KW-0378">Hydrolase</keyword>
<dbReference type="InParanoid" id="A0A1I1VWI2"/>
<name>A0A1I1VWI2_9BACT</name>
<evidence type="ECO:0000259" key="3">
    <source>
        <dbReference type="Pfam" id="PF13472"/>
    </source>
</evidence>
<evidence type="ECO:0000313" key="4">
    <source>
        <dbReference type="EMBL" id="SFD87466.1"/>
    </source>
</evidence>
<dbReference type="PANTHER" id="PTHR43695">
    <property type="entry name" value="PUTATIVE (AFU_ORTHOLOGUE AFUA_2G17250)-RELATED"/>
    <property type="match status" value="1"/>
</dbReference>
<feature type="domain" description="SGNH hydrolase-type esterase" evidence="3">
    <location>
        <begin position="39"/>
        <end position="217"/>
    </location>
</feature>
<dbReference type="Pfam" id="PF13472">
    <property type="entry name" value="Lipase_GDSL_2"/>
    <property type="match status" value="1"/>
</dbReference>
<evidence type="ECO:0000256" key="1">
    <source>
        <dbReference type="ARBA" id="ARBA00008668"/>
    </source>
</evidence>
<evidence type="ECO:0000313" key="5">
    <source>
        <dbReference type="Proteomes" id="UP000181976"/>
    </source>
</evidence>
<keyword evidence="5" id="KW-1185">Reference proteome</keyword>
<dbReference type="Gene3D" id="3.40.50.1110">
    <property type="entry name" value="SGNH hydrolase"/>
    <property type="match status" value="1"/>
</dbReference>
<proteinExistence type="inferred from homology"/>
<sequence length="268" mass="30957">MDEIMKNRFKTLFKIVLVFIIICSCSEGNKKKDIKKIWLIGDSTMANYALEEDYLSKRFPVTGWGQVFQQFFVQDSLPLVANIIPADSIIVENRARGGRSTRTFFQEGRWRFVYENIQPGDLVLIQFGHNDAAENKPERHVNIQGYKEFLRLFVSQTRQKKGVPVLLTPVARNYPWIDGRLVNVHGDYPEAVKEVANEMNVKFIDLNQLSMEHFSRVGREYVTEHYFMNLPAGKYEAYPNGQKDNTHFQPEGAMAVAQLVFNGLKKLQ</sequence>
<evidence type="ECO:0000256" key="2">
    <source>
        <dbReference type="ARBA" id="ARBA00022801"/>
    </source>
</evidence>
<dbReference type="SUPFAM" id="SSF52266">
    <property type="entry name" value="SGNH hydrolase"/>
    <property type="match status" value="1"/>
</dbReference>
<dbReference type="InterPro" id="IPR013830">
    <property type="entry name" value="SGNH_hydro"/>
</dbReference>
<dbReference type="EMBL" id="FONA01000003">
    <property type="protein sequence ID" value="SFD87466.1"/>
    <property type="molecule type" value="Genomic_DNA"/>
</dbReference>
<dbReference type="PROSITE" id="PS51257">
    <property type="entry name" value="PROKAR_LIPOPROTEIN"/>
    <property type="match status" value="1"/>
</dbReference>
<comment type="similarity">
    <text evidence="1">Belongs to the 'GDSL' lipolytic enzyme family.</text>
</comment>
<gene>
    <name evidence="4" type="ORF">SAMN05444380_103109</name>
</gene>
<dbReference type="PANTHER" id="PTHR43695:SF1">
    <property type="entry name" value="RHAMNOGALACTURONAN ACETYLESTERASE"/>
    <property type="match status" value="1"/>
</dbReference>
<dbReference type="InterPro" id="IPR037459">
    <property type="entry name" value="RhgT-like"/>
</dbReference>
<dbReference type="Proteomes" id="UP000181976">
    <property type="component" value="Unassembled WGS sequence"/>
</dbReference>
<dbReference type="STRING" id="385682.SAMN05444380_103109"/>